<name>A0A438CDH1_VITVI</name>
<dbReference type="Proteomes" id="UP000288805">
    <property type="component" value="Unassembled WGS sequence"/>
</dbReference>
<protein>
    <recommendedName>
        <fullName evidence="3">Integrase catalytic domain-containing protein</fullName>
    </recommendedName>
</protein>
<evidence type="ECO:0000313" key="1">
    <source>
        <dbReference type="EMBL" id="RVW21236.1"/>
    </source>
</evidence>
<evidence type="ECO:0000313" key="2">
    <source>
        <dbReference type="Proteomes" id="UP000288805"/>
    </source>
</evidence>
<organism evidence="1 2">
    <name type="scientific">Vitis vinifera</name>
    <name type="common">Grape</name>
    <dbReference type="NCBI Taxonomy" id="29760"/>
    <lineage>
        <taxon>Eukaryota</taxon>
        <taxon>Viridiplantae</taxon>
        <taxon>Streptophyta</taxon>
        <taxon>Embryophyta</taxon>
        <taxon>Tracheophyta</taxon>
        <taxon>Spermatophyta</taxon>
        <taxon>Magnoliopsida</taxon>
        <taxon>eudicotyledons</taxon>
        <taxon>Gunneridae</taxon>
        <taxon>Pentapetalae</taxon>
        <taxon>rosids</taxon>
        <taxon>Vitales</taxon>
        <taxon>Vitaceae</taxon>
        <taxon>Viteae</taxon>
        <taxon>Vitis</taxon>
    </lineage>
</organism>
<dbReference type="InterPro" id="IPR036397">
    <property type="entry name" value="RNaseH_sf"/>
</dbReference>
<evidence type="ECO:0008006" key="3">
    <source>
        <dbReference type="Google" id="ProtNLM"/>
    </source>
</evidence>
<comment type="caution">
    <text evidence="1">The sequence shown here is derived from an EMBL/GenBank/DDBJ whole genome shotgun (WGS) entry which is preliminary data.</text>
</comment>
<dbReference type="EMBL" id="QGNW01002305">
    <property type="protein sequence ID" value="RVW21236.1"/>
    <property type="molecule type" value="Genomic_DNA"/>
</dbReference>
<dbReference type="AlphaFoldDB" id="A0A438CDH1"/>
<dbReference type="Gene3D" id="3.30.420.10">
    <property type="entry name" value="Ribonuclease H-like superfamily/Ribonuclease H"/>
    <property type="match status" value="1"/>
</dbReference>
<proteinExistence type="predicted"/>
<gene>
    <name evidence="1" type="ORF">CK203_114581</name>
</gene>
<accession>A0A438CDH1</accession>
<sequence length="116" mass="13011">MPQGDIPWRSLIRKGTIDPPEKKLRATSRGVIDAKGTPPFLACPLKSSIRHEPLAICTLENGHSWPPTVVIAQKKFMLVATNYFSKWVEAEAYVSIKDKEVSKFVLKNIVFQFGIS</sequence>
<reference evidence="1 2" key="1">
    <citation type="journal article" date="2018" name="PLoS Genet.">
        <title>Population sequencing reveals clonal diversity and ancestral inbreeding in the grapevine cultivar Chardonnay.</title>
        <authorList>
            <person name="Roach M.J."/>
            <person name="Johnson D.L."/>
            <person name="Bohlmann J."/>
            <person name="van Vuuren H.J."/>
            <person name="Jones S.J."/>
            <person name="Pretorius I.S."/>
            <person name="Schmidt S.A."/>
            <person name="Borneman A.R."/>
        </authorList>
    </citation>
    <scope>NUCLEOTIDE SEQUENCE [LARGE SCALE GENOMIC DNA]</scope>
    <source>
        <strain evidence="2">cv. Chardonnay</strain>
        <tissue evidence="1">Leaf</tissue>
    </source>
</reference>
<dbReference type="GO" id="GO:0003676">
    <property type="term" value="F:nucleic acid binding"/>
    <property type="evidence" value="ECO:0007669"/>
    <property type="project" value="InterPro"/>
</dbReference>